<dbReference type="GeneID" id="39852381"/>
<evidence type="ECO:0000313" key="3">
    <source>
        <dbReference type="Proteomes" id="UP000296822"/>
    </source>
</evidence>
<dbReference type="RefSeq" id="WP_006065690.1">
    <property type="nucleotide sequence ID" value="NZ_CP031305.1"/>
</dbReference>
<dbReference type="KEGG" id="nbg:DV706_14005"/>
<gene>
    <name evidence="2" type="ORF">DV706_14005</name>
</gene>
<proteinExistence type="predicted"/>
<dbReference type="Proteomes" id="UP000296822">
    <property type="component" value="Chromosome"/>
</dbReference>
<accession>A0A4D6HND9</accession>
<organism evidence="2 3">
    <name type="scientific">Natronorubrum bangense</name>
    <dbReference type="NCBI Taxonomy" id="61858"/>
    <lineage>
        <taxon>Archaea</taxon>
        <taxon>Methanobacteriati</taxon>
        <taxon>Methanobacteriota</taxon>
        <taxon>Stenosarchaea group</taxon>
        <taxon>Halobacteria</taxon>
        <taxon>Halobacteriales</taxon>
        <taxon>Natrialbaceae</taxon>
        <taxon>Natronorubrum</taxon>
    </lineage>
</organism>
<name>A0A4D6HND9_9EURY</name>
<reference evidence="2 3" key="1">
    <citation type="journal article" date="2019" name="Nat. Commun.">
        <title>A new type of DNA phosphorothioation-based antiviral system in archaea.</title>
        <authorList>
            <person name="Xiong L."/>
            <person name="Liu S."/>
            <person name="Chen S."/>
            <person name="Xiao Y."/>
            <person name="Zhu B."/>
            <person name="Gao Y."/>
            <person name="Zhang Y."/>
            <person name="Chen B."/>
            <person name="Luo J."/>
            <person name="Deng Z."/>
            <person name="Chen X."/>
            <person name="Wang L."/>
            <person name="Chen S."/>
        </authorList>
    </citation>
    <scope>NUCLEOTIDE SEQUENCE [LARGE SCALE GENOMIC DNA]</scope>
    <source>
        <strain evidence="2 3">JCM 10635</strain>
    </source>
</reference>
<evidence type="ECO:0000256" key="1">
    <source>
        <dbReference type="SAM" id="MobiDB-lite"/>
    </source>
</evidence>
<sequence>MEYDEQSDEPIISPDTENATHFHTSEAPPELHAKFKRFHGYNTGVYNGHWADNKELRRLDNLALYDAISSQLELTNHQKRTGRQLFDALDLKDIGGGAALISFCVCALVCRDDGRIYHPYRNDRNNDDLFVKFGNELGFRRKIVAACYNRVSDALN</sequence>
<protein>
    <submittedName>
        <fullName evidence="2">Uncharacterized protein</fullName>
    </submittedName>
</protein>
<feature type="region of interest" description="Disordered" evidence="1">
    <location>
        <begin position="1"/>
        <end position="26"/>
    </location>
</feature>
<dbReference type="EMBL" id="CP031305">
    <property type="protein sequence ID" value="QCC55483.1"/>
    <property type="molecule type" value="Genomic_DNA"/>
</dbReference>
<evidence type="ECO:0000313" key="2">
    <source>
        <dbReference type="EMBL" id="QCC55483.1"/>
    </source>
</evidence>
<dbReference type="AlphaFoldDB" id="A0A4D6HND9"/>